<gene>
    <name evidence="2" type="ORF">APLA_LOCUS3925</name>
</gene>
<keyword evidence="1" id="KW-0732">Signal</keyword>
<accession>A0A8S0ZAG4</accession>
<dbReference type="AlphaFoldDB" id="A0A8S0ZAG4"/>
<evidence type="ECO:0000313" key="2">
    <source>
        <dbReference type="EMBL" id="CAB3229256.1"/>
    </source>
</evidence>
<evidence type="ECO:0000256" key="1">
    <source>
        <dbReference type="SAM" id="SignalP"/>
    </source>
</evidence>
<dbReference type="Proteomes" id="UP000494256">
    <property type="component" value="Unassembled WGS sequence"/>
</dbReference>
<protein>
    <submittedName>
        <fullName evidence="2">Uncharacterized protein</fullName>
    </submittedName>
</protein>
<comment type="caution">
    <text evidence="2">The sequence shown here is derived from an EMBL/GenBank/DDBJ whole genome shotgun (WGS) entry which is preliminary data.</text>
</comment>
<feature type="chain" id="PRO_5035829419" evidence="1">
    <location>
        <begin position="20"/>
        <end position="107"/>
    </location>
</feature>
<evidence type="ECO:0000313" key="3">
    <source>
        <dbReference type="Proteomes" id="UP000494256"/>
    </source>
</evidence>
<proteinExistence type="predicted"/>
<organism evidence="2 3">
    <name type="scientific">Arctia plantaginis</name>
    <name type="common">Wood tiger moth</name>
    <name type="synonym">Phalaena plantaginis</name>
    <dbReference type="NCBI Taxonomy" id="874455"/>
    <lineage>
        <taxon>Eukaryota</taxon>
        <taxon>Metazoa</taxon>
        <taxon>Ecdysozoa</taxon>
        <taxon>Arthropoda</taxon>
        <taxon>Hexapoda</taxon>
        <taxon>Insecta</taxon>
        <taxon>Pterygota</taxon>
        <taxon>Neoptera</taxon>
        <taxon>Endopterygota</taxon>
        <taxon>Lepidoptera</taxon>
        <taxon>Glossata</taxon>
        <taxon>Ditrysia</taxon>
        <taxon>Noctuoidea</taxon>
        <taxon>Erebidae</taxon>
        <taxon>Arctiinae</taxon>
        <taxon>Arctia</taxon>
    </lineage>
</organism>
<reference evidence="2 3" key="1">
    <citation type="submission" date="2020-04" db="EMBL/GenBank/DDBJ databases">
        <authorList>
            <person name="Wallbank WR R."/>
            <person name="Pardo Diaz C."/>
            <person name="Kozak K."/>
            <person name="Martin S."/>
            <person name="Jiggins C."/>
            <person name="Moest M."/>
            <person name="Warren A I."/>
            <person name="Byers J.R.P. K."/>
            <person name="Montejo-Kovacevich G."/>
            <person name="Yen C E."/>
        </authorList>
    </citation>
    <scope>NUCLEOTIDE SEQUENCE [LARGE SCALE GENOMIC DNA]</scope>
</reference>
<sequence>MNTVIVVTLLTVATILVKSKTIPSSYIPAEDLLGTIFADETPKVKVTPRSCTNKSCTIEEIYEIFGVEPIPVEVKMKSNTTGNRVAFAGKECPSKFVRIGDNCIETD</sequence>
<dbReference type="OrthoDB" id="7379052at2759"/>
<name>A0A8S0ZAG4_ARCPL</name>
<dbReference type="EMBL" id="CADEBD010000286">
    <property type="protein sequence ID" value="CAB3229256.1"/>
    <property type="molecule type" value="Genomic_DNA"/>
</dbReference>
<feature type="signal peptide" evidence="1">
    <location>
        <begin position="1"/>
        <end position="19"/>
    </location>
</feature>